<dbReference type="Pfam" id="PF17911">
    <property type="entry name" value="Ski2_N"/>
    <property type="match status" value="1"/>
</dbReference>
<evidence type="ECO:0000313" key="3">
    <source>
        <dbReference type="EMBL" id="KAJ8963289.1"/>
    </source>
</evidence>
<feature type="domain" description="Ski2 N-terminal" evidence="2">
    <location>
        <begin position="1"/>
        <end position="62"/>
    </location>
</feature>
<dbReference type="EMBL" id="JAPWTK010000001">
    <property type="protein sequence ID" value="KAJ8963289.1"/>
    <property type="molecule type" value="Genomic_DNA"/>
</dbReference>
<evidence type="ECO:0000259" key="2">
    <source>
        <dbReference type="Pfam" id="PF17911"/>
    </source>
</evidence>
<dbReference type="InterPro" id="IPR040801">
    <property type="entry name" value="Ski2_N"/>
</dbReference>
<dbReference type="AlphaFoldDB" id="A0AAV8ZIW8"/>
<keyword evidence="4" id="KW-1185">Reference proteome</keyword>
<organism evidence="3 4">
    <name type="scientific">Aromia moschata</name>
    <dbReference type="NCBI Taxonomy" id="1265417"/>
    <lineage>
        <taxon>Eukaryota</taxon>
        <taxon>Metazoa</taxon>
        <taxon>Ecdysozoa</taxon>
        <taxon>Arthropoda</taxon>
        <taxon>Hexapoda</taxon>
        <taxon>Insecta</taxon>
        <taxon>Pterygota</taxon>
        <taxon>Neoptera</taxon>
        <taxon>Endopterygota</taxon>
        <taxon>Coleoptera</taxon>
        <taxon>Polyphaga</taxon>
        <taxon>Cucujiformia</taxon>
        <taxon>Chrysomeloidea</taxon>
        <taxon>Cerambycidae</taxon>
        <taxon>Cerambycinae</taxon>
        <taxon>Callichromatini</taxon>
        <taxon>Aromia</taxon>
    </lineage>
</organism>
<dbReference type="Proteomes" id="UP001162162">
    <property type="component" value="Unassembled WGS sequence"/>
</dbReference>
<protein>
    <recommendedName>
        <fullName evidence="2">Ski2 N-terminal domain-containing protein</fullName>
    </recommendedName>
</protein>
<gene>
    <name evidence="3" type="ORF">NQ318_018756</name>
</gene>
<evidence type="ECO:0000256" key="1">
    <source>
        <dbReference type="SAM" id="MobiDB-lite"/>
    </source>
</evidence>
<feature type="region of interest" description="Disordered" evidence="1">
    <location>
        <begin position="109"/>
        <end position="163"/>
    </location>
</feature>
<accession>A0AAV8ZIW8</accession>
<evidence type="ECO:0000313" key="4">
    <source>
        <dbReference type="Proteomes" id="UP001162162"/>
    </source>
</evidence>
<name>A0AAV8ZIW8_9CUCU</name>
<comment type="caution">
    <text evidence="3">The sequence shown here is derived from an EMBL/GenBank/DDBJ whole genome shotgun (WGS) entry which is preliminary data.</text>
</comment>
<reference evidence="3" key="1">
    <citation type="journal article" date="2023" name="Insect Mol. Biol.">
        <title>Genome sequencing provides insights into the evolution of gene families encoding plant cell wall-degrading enzymes in longhorned beetles.</title>
        <authorList>
            <person name="Shin N.R."/>
            <person name="Okamura Y."/>
            <person name="Kirsch R."/>
            <person name="Pauchet Y."/>
        </authorList>
    </citation>
    <scope>NUCLEOTIDE SEQUENCE</scope>
    <source>
        <strain evidence="3">AMC_N1</strain>
    </source>
</reference>
<proteinExistence type="predicted"/>
<sequence length="163" mass="18229">MSLNREPAPPSEATRGSALYVPFWPGSFPKPTVDAPNENLLDTELLTVPPGFTTGLTFAEDGITLLKDSENVKGKPKVDVSKGVINLLDIIQQEQDLLGTWENKEEDKKEEINKVQSENVPEEEEVLPKEAPVLRISTAPPQNAPERQRMGDITRHHKARHRF</sequence>